<comment type="caution">
    <text evidence="5">The sequence shown here is derived from an EMBL/GenBank/DDBJ whole genome shotgun (WGS) entry which is preliminary data.</text>
</comment>
<dbReference type="OrthoDB" id="1443407at2"/>
<gene>
    <name evidence="5" type="ORF">D1223_10510</name>
</gene>
<sequence length="192" mass="19912">MKGRTAACALLAAAFLPAGLAATAQELVYKPVNPSFGGDSFNSSHLLGIANAQNDYKDPDANNGLDSQSEQFIRQLQSRLLSSLAGEVNEAIFGENPQDSGTITFGDQVIEFVRGIDSVQLTITDLTTGTVTEIEIPLLNVSESASAAGVSGFSSPMSTTQSQGAIPVTPNGSGDLTGSSLYEDFGPTGEIY</sequence>
<dbReference type="InterPro" id="IPR018893">
    <property type="entry name" value="T8SS_CsgF"/>
</dbReference>
<accession>A0A399RE81</accession>
<evidence type="ECO:0000256" key="1">
    <source>
        <dbReference type="ARBA" id="ARBA00003989"/>
    </source>
</evidence>
<keyword evidence="6" id="KW-1185">Reference proteome</keyword>
<dbReference type="EMBL" id="QWFX01000013">
    <property type="protein sequence ID" value="RIJ27849.1"/>
    <property type="molecule type" value="Genomic_DNA"/>
</dbReference>
<comment type="function">
    <text evidence="1">May be involved in the biogenesis of curli organelles.</text>
</comment>
<proteinExistence type="predicted"/>
<evidence type="ECO:0000256" key="3">
    <source>
        <dbReference type="ARBA" id="ARBA00022729"/>
    </source>
</evidence>
<keyword evidence="3 4" id="KW-0732">Signal</keyword>
<dbReference type="RefSeq" id="WP_119376388.1">
    <property type="nucleotide sequence ID" value="NZ_QWFX01000013.1"/>
</dbReference>
<evidence type="ECO:0000313" key="6">
    <source>
        <dbReference type="Proteomes" id="UP000266385"/>
    </source>
</evidence>
<evidence type="ECO:0000256" key="4">
    <source>
        <dbReference type="SAM" id="SignalP"/>
    </source>
</evidence>
<dbReference type="Proteomes" id="UP000266385">
    <property type="component" value="Unassembled WGS sequence"/>
</dbReference>
<reference evidence="5 6" key="1">
    <citation type="submission" date="2018-08" db="EMBL/GenBank/DDBJ databases">
        <title>Henriciella mobilis sp. nov., isolated from seawater.</title>
        <authorList>
            <person name="Cheng H."/>
            <person name="Wu Y.-H."/>
            <person name="Xu X.-W."/>
            <person name="Guo L.-L."/>
        </authorList>
    </citation>
    <scope>NUCLEOTIDE SEQUENCE [LARGE SCALE GENOMIC DNA]</scope>
    <source>
        <strain evidence="5 6">JN25</strain>
    </source>
</reference>
<feature type="signal peptide" evidence="4">
    <location>
        <begin position="1"/>
        <end position="24"/>
    </location>
</feature>
<organism evidence="5 6">
    <name type="scientific">Henriciella mobilis</name>
    <dbReference type="NCBI Taxonomy" id="2305467"/>
    <lineage>
        <taxon>Bacteria</taxon>
        <taxon>Pseudomonadati</taxon>
        <taxon>Pseudomonadota</taxon>
        <taxon>Alphaproteobacteria</taxon>
        <taxon>Hyphomonadales</taxon>
        <taxon>Hyphomonadaceae</taxon>
        <taxon>Henriciella</taxon>
    </lineage>
</organism>
<name>A0A399RE81_9PROT</name>
<protein>
    <recommendedName>
        <fullName evidence="2">Curli production assembly/transport component CsgF</fullName>
    </recommendedName>
</protein>
<evidence type="ECO:0000256" key="2">
    <source>
        <dbReference type="ARBA" id="ARBA00014031"/>
    </source>
</evidence>
<feature type="chain" id="PRO_5017201544" description="Curli production assembly/transport component CsgF" evidence="4">
    <location>
        <begin position="25"/>
        <end position="192"/>
    </location>
</feature>
<dbReference type="AlphaFoldDB" id="A0A399RE81"/>
<evidence type="ECO:0000313" key="5">
    <source>
        <dbReference type="EMBL" id="RIJ27849.1"/>
    </source>
</evidence>
<dbReference type="Pfam" id="PF10614">
    <property type="entry name" value="CsgF"/>
    <property type="match status" value="1"/>
</dbReference>